<evidence type="ECO:0000256" key="3">
    <source>
        <dbReference type="ARBA" id="ARBA00023143"/>
    </source>
</evidence>
<evidence type="ECO:0000313" key="6">
    <source>
        <dbReference type="EMBL" id="GHG61905.1"/>
    </source>
</evidence>
<dbReference type="Gene3D" id="2.40.10.220">
    <property type="entry name" value="predicted glycosyltransferase like domains"/>
    <property type="match status" value="1"/>
</dbReference>
<keyword evidence="3" id="KW-0975">Bacterial flagellum</keyword>
<feature type="domain" description="PilZ" evidence="4">
    <location>
        <begin position="124"/>
        <end position="218"/>
    </location>
</feature>
<evidence type="ECO:0000259" key="5">
    <source>
        <dbReference type="Pfam" id="PF12945"/>
    </source>
</evidence>
<dbReference type="SUPFAM" id="SSF141371">
    <property type="entry name" value="PilZ domain-like"/>
    <property type="match status" value="2"/>
</dbReference>
<dbReference type="Pfam" id="PF07238">
    <property type="entry name" value="PilZ"/>
    <property type="match status" value="1"/>
</dbReference>
<gene>
    <name evidence="6" type="ORF">GCM10010919_06800</name>
</gene>
<dbReference type="InterPro" id="IPR012349">
    <property type="entry name" value="Split_barrel_FMN-bd"/>
</dbReference>
<dbReference type="Proteomes" id="UP000659697">
    <property type="component" value="Unassembled WGS sequence"/>
</dbReference>
<keyword evidence="7" id="KW-1185">Reference proteome</keyword>
<evidence type="ECO:0000259" key="4">
    <source>
        <dbReference type="Pfam" id="PF07238"/>
    </source>
</evidence>
<dbReference type="InterPro" id="IPR009875">
    <property type="entry name" value="PilZ_domain"/>
</dbReference>
<feature type="domain" description="Type III secretion system flagellar brake protein YcgR PilZN" evidence="5">
    <location>
        <begin position="40"/>
        <end position="116"/>
    </location>
</feature>
<accession>A0ABQ3KWF7</accession>
<evidence type="ECO:0008006" key="8">
    <source>
        <dbReference type="Google" id="ProtNLM"/>
    </source>
</evidence>
<dbReference type="InterPro" id="IPR009926">
    <property type="entry name" value="T3SS_YcgR_PilZN"/>
</dbReference>
<organism evidence="6 7">
    <name type="scientific">Alishewanella longhuensis</name>
    <dbReference type="NCBI Taxonomy" id="1091037"/>
    <lineage>
        <taxon>Bacteria</taxon>
        <taxon>Pseudomonadati</taxon>
        <taxon>Pseudomonadota</taxon>
        <taxon>Gammaproteobacteria</taxon>
        <taxon>Alteromonadales</taxon>
        <taxon>Alteromonadaceae</taxon>
        <taxon>Alishewanella</taxon>
    </lineage>
</organism>
<comment type="caution">
    <text evidence="6">The sequence shown here is derived from an EMBL/GenBank/DDBJ whole genome shotgun (WGS) entry which is preliminary data.</text>
</comment>
<name>A0ABQ3KWF7_9ALTE</name>
<evidence type="ECO:0000313" key="7">
    <source>
        <dbReference type="Proteomes" id="UP000659697"/>
    </source>
</evidence>
<keyword evidence="1" id="KW-0973">c-di-GMP</keyword>
<sequence length="223" mass="25220">MSLMKLETKGIITLKNLETDSAFWQTFDLKLRLEVQLLINSGIRLRAEMVGYEKHQYLILRISPNEPALPNNMLTHKTGLICRFVVEAELGRVYAFKSEILHSTTHPFRLLVVRYPEIAQYISLRSDQRNPVKIPIKVQQLESGTFIAELQDLSLNGCLVKISAADPMIGRGELLTLELPAPLSAVNAMVKRSTRPDGQLRLGLQFEQAISLEMFSTLMQLNS</sequence>
<dbReference type="Gene3D" id="2.30.110.10">
    <property type="entry name" value="Electron Transport, Fmn-binding Protein, Chain A"/>
    <property type="match status" value="1"/>
</dbReference>
<proteinExistence type="predicted"/>
<evidence type="ECO:0000256" key="1">
    <source>
        <dbReference type="ARBA" id="ARBA00022636"/>
    </source>
</evidence>
<dbReference type="EMBL" id="BNAO01000001">
    <property type="protein sequence ID" value="GHG61905.1"/>
    <property type="molecule type" value="Genomic_DNA"/>
</dbReference>
<evidence type="ECO:0000256" key="2">
    <source>
        <dbReference type="ARBA" id="ARBA00022741"/>
    </source>
</evidence>
<dbReference type="Pfam" id="PF12945">
    <property type="entry name" value="PilZNR"/>
    <property type="match status" value="1"/>
</dbReference>
<protein>
    <recommendedName>
        <fullName evidence="8">Flagellar brake protein</fullName>
    </recommendedName>
</protein>
<reference evidence="7" key="1">
    <citation type="journal article" date="2019" name="Int. J. Syst. Evol. Microbiol.">
        <title>The Global Catalogue of Microorganisms (GCM) 10K type strain sequencing project: providing services to taxonomists for standard genome sequencing and annotation.</title>
        <authorList>
            <consortium name="The Broad Institute Genomics Platform"/>
            <consortium name="The Broad Institute Genome Sequencing Center for Infectious Disease"/>
            <person name="Wu L."/>
            <person name="Ma J."/>
        </authorList>
    </citation>
    <scope>NUCLEOTIDE SEQUENCE [LARGE SCALE GENOMIC DNA]</scope>
    <source>
        <strain evidence="7">CGMCC 1.7003</strain>
    </source>
</reference>
<keyword evidence="2" id="KW-0547">Nucleotide-binding</keyword>